<dbReference type="InterPro" id="IPR011989">
    <property type="entry name" value="ARM-like"/>
</dbReference>
<dbReference type="SUPFAM" id="SSF48371">
    <property type="entry name" value="ARM repeat"/>
    <property type="match status" value="1"/>
</dbReference>
<proteinExistence type="inferred from homology"/>
<feature type="region of interest" description="Disordered" evidence="4">
    <location>
        <begin position="1100"/>
        <end position="1215"/>
    </location>
</feature>
<reference evidence="7" key="1">
    <citation type="submission" date="2022-08" db="EMBL/GenBank/DDBJ databases">
        <title>Novel sulphate-reducing endosymbionts in the free-living metamonad Anaeramoeba.</title>
        <authorList>
            <person name="Jerlstrom-Hultqvist J."/>
            <person name="Cepicka I."/>
            <person name="Gallot-Lavallee L."/>
            <person name="Salas-Leiva D."/>
            <person name="Curtis B.A."/>
            <person name="Zahonova K."/>
            <person name="Pipaliya S."/>
            <person name="Dacks J."/>
            <person name="Roger A.J."/>
        </authorList>
    </citation>
    <scope>NUCLEOTIDE SEQUENCE</scope>
    <source>
        <strain evidence="7">Busselton2</strain>
    </source>
</reference>
<feature type="region of interest" description="Disordered" evidence="4">
    <location>
        <begin position="1019"/>
        <end position="1050"/>
    </location>
</feature>
<evidence type="ECO:0000313" key="8">
    <source>
        <dbReference type="Proteomes" id="UP001146793"/>
    </source>
</evidence>
<feature type="compositionally biased region" description="Basic residues" evidence="4">
    <location>
        <begin position="1201"/>
        <end position="1215"/>
    </location>
</feature>
<evidence type="ECO:0000256" key="2">
    <source>
        <dbReference type="ARBA" id="ARBA00007690"/>
    </source>
</evidence>
<evidence type="ECO:0000259" key="6">
    <source>
        <dbReference type="Pfam" id="PF25772"/>
    </source>
</evidence>
<evidence type="ECO:0000256" key="3">
    <source>
        <dbReference type="ARBA" id="ARBA00023242"/>
    </source>
</evidence>
<comment type="similarity">
    <text evidence="2">Belongs to the RRP12 family.</text>
</comment>
<feature type="domain" description="RRP12 HEAT" evidence="5">
    <location>
        <begin position="339"/>
        <end position="646"/>
    </location>
</feature>
<feature type="compositionally biased region" description="Basic and acidic residues" evidence="4">
    <location>
        <begin position="1025"/>
        <end position="1036"/>
    </location>
</feature>
<dbReference type="PANTHER" id="PTHR48287">
    <property type="entry name" value="ARM REPEAT SUPERFAMILY PROTEIN"/>
    <property type="match status" value="1"/>
</dbReference>
<comment type="caution">
    <text evidence="7">The sequence shown here is derived from an EMBL/GenBank/DDBJ whole genome shotgun (WGS) entry which is preliminary data.</text>
</comment>
<dbReference type="Gene3D" id="1.25.10.10">
    <property type="entry name" value="Leucine-rich Repeat Variant"/>
    <property type="match status" value="1"/>
</dbReference>
<accession>A0AAV7Z6L0</accession>
<feature type="domain" description="RRP12 N-terminal HEAT" evidence="6">
    <location>
        <begin position="12"/>
        <end position="243"/>
    </location>
</feature>
<organism evidence="7 8">
    <name type="scientific">Anaeramoeba flamelloides</name>
    <dbReference type="NCBI Taxonomy" id="1746091"/>
    <lineage>
        <taxon>Eukaryota</taxon>
        <taxon>Metamonada</taxon>
        <taxon>Anaeramoebidae</taxon>
        <taxon>Anaeramoeba</taxon>
    </lineage>
</organism>
<dbReference type="Pfam" id="PF25772">
    <property type="entry name" value="HEAT_RRP12_N"/>
    <property type="match status" value="1"/>
</dbReference>
<evidence type="ECO:0000256" key="1">
    <source>
        <dbReference type="ARBA" id="ARBA00004123"/>
    </source>
</evidence>
<gene>
    <name evidence="7" type="ORF">M0812_17776</name>
</gene>
<sequence length="1215" mass="140218">MQQNDPFHKYREFQTSNLIQQRTVYATLLAIEEQLEKQNLQLTSSNYFIALFSTLSSEHHRNKISVGSLLRLLSTLLPKVPLRLMHNKHEEMISLCVTCLSTLSNDELIVRYSINCLGTLLSFKGCPWGQLNVVESYRLLLGFSLDSRSKVRKSSIHKLETIWKKGNKKMAESCVQATKKFCFSIFEQAEESPSEIIRLMPFLNNVLPYFSLPLARSLIKVLLKTPKLKNNMIILQSLKAIRNWFTNCKLQLSKTDLPLIASLQSFEIPLTNASMILTLSSTIRSGITKIYSSISESNNNTSQLTRNAVTNSILPLLPKIFENFYGFLEKNNSMEIKFGLKKICEKILSSALTNQEFELNLTTDFIEFISNNCLNYKQRNSWDVSLHICQIIFKCFTNYSGNSNDNNILLKNNQTIPNCLVELIEKIKSLHDVDDVKITDKVEMVLTQALRSIKSNNFFKIIELPIDQFINQENRETIPEWIFTLITDGLDKGDELASFIDNVLKPIREMNKLQQKTINRNHKFEEKIITNLLTRLWLMFPSFCKSPIDLKTVFPKIAKELGLLLSSKTTSETIKDNICKGIEILIKSHKSNNLDMNLEGNQKEKQNNKNKGQGRQGQPILNLNENQKFLQKYAKNYLPILFNRFTKLNPSQRKATFDCIHTYSTIAPQDLMNRLFKKLLSKILEGTSSLNSTSLDVISKISLDDVSALAELSLAISQSLDKNNILLLLRTIIPHLKTSKTARIQKKFYKILSSIISYHYEIIESQLEDLLEIIYQTSKTCTPGAKCNRIITLGTIFKKIELTLLLEILPSMIPEIILSTKEGNYKTREQAYRTLTIITHRIALMNKNENEDENKSGMEKEQEQDEEEKENIQNNLANLCLLFSIGLAGKTSLMISAAAYSITHVIFDSDVKFEDKLIINNIEKVKLILNHDSKEVKKSSLFFFNKLISSEHKEMLLPFLKEIFQIIFSWTTNIKNHFKLFIQNFIQKCLNKYSETTIDKLFPKSHQKYLVHLKRQLRRKKNKRSKDQKQTKIKTEKNRKKKNKKFQLNVQSELDGGDPIDLLDKNALKRISFKNRGGDDEFDMDDEDILSFDQDGKIIIPEENNDNKSDLDSEFGEQSSLDRKRKKNNMNNNNEEKNKKKRRSLNSNSKKNSRKGKNKKKEQLEPYQYIQLDAKLSSKKSFRKGKFGDGGFKNLMNAAKRGAKKGKNLRKNKRK</sequence>
<protein>
    <submittedName>
        <fullName evidence="7">Rrp12-like protein</fullName>
    </submittedName>
</protein>
<evidence type="ECO:0000259" key="5">
    <source>
        <dbReference type="Pfam" id="PF08161"/>
    </source>
</evidence>
<comment type="subcellular location">
    <subcellularLocation>
        <location evidence="1">Nucleus</location>
    </subcellularLocation>
</comment>
<dbReference type="EMBL" id="JANTQA010000036">
    <property type="protein sequence ID" value="KAJ3435738.1"/>
    <property type="molecule type" value="Genomic_DNA"/>
</dbReference>
<dbReference type="PANTHER" id="PTHR48287:SF1">
    <property type="entry name" value="ARM REPEAT SUPERFAMILY PROTEIN"/>
    <property type="match status" value="1"/>
</dbReference>
<dbReference type="InterPro" id="IPR012978">
    <property type="entry name" value="HEAT_RRP12"/>
</dbReference>
<dbReference type="Proteomes" id="UP001146793">
    <property type="component" value="Unassembled WGS sequence"/>
</dbReference>
<feature type="region of interest" description="Disordered" evidence="4">
    <location>
        <begin position="848"/>
        <end position="869"/>
    </location>
</feature>
<dbReference type="GO" id="GO:0005634">
    <property type="term" value="C:nucleus"/>
    <property type="evidence" value="ECO:0007669"/>
    <property type="project" value="UniProtKB-SubCell"/>
</dbReference>
<evidence type="ECO:0000256" key="4">
    <source>
        <dbReference type="SAM" id="MobiDB-lite"/>
    </source>
</evidence>
<dbReference type="Pfam" id="PF08161">
    <property type="entry name" value="RRP12_HEAT"/>
    <property type="match status" value="1"/>
</dbReference>
<dbReference type="AlphaFoldDB" id="A0AAV7Z6L0"/>
<dbReference type="InterPro" id="IPR052087">
    <property type="entry name" value="RRP12"/>
</dbReference>
<name>A0AAV7Z6L0_9EUKA</name>
<dbReference type="InterPro" id="IPR016024">
    <property type="entry name" value="ARM-type_fold"/>
</dbReference>
<feature type="compositionally biased region" description="Basic residues" evidence="4">
    <location>
        <begin position="1151"/>
        <end position="1160"/>
    </location>
</feature>
<keyword evidence="3" id="KW-0539">Nucleus</keyword>
<evidence type="ECO:0000313" key="7">
    <source>
        <dbReference type="EMBL" id="KAJ3435738.1"/>
    </source>
</evidence>
<dbReference type="InterPro" id="IPR057860">
    <property type="entry name" value="HEAT_RRP12_N"/>
</dbReference>